<evidence type="ECO:0000256" key="1">
    <source>
        <dbReference type="SAM" id="MobiDB-lite"/>
    </source>
</evidence>
<reference evidence="2" key="1">
    <citation type="submission" date="2023-10" db="EMBL/GenBank/DDBJ databases">
        <title>Genome assembly of Pristionchus species.</title>
        <authorList>
            <person name="Yoshida K."/>
            <person name="Sommer R.J."/>
        </authorList>
    </citation>
    <scope>NUCLEOTIDE SEQUENCE</scope>
    <source>
        <strain evidence="2">RS0144</strain>
    </source>
</reference>
<name>A0AAV5SKI8_9BILA</name>
<accession>A0AAV5SKI8</accession>
<evidence type="ECO:0000313" key="3">
    <source>
        <dbReference type="Proteomes" id="UP001432027"/>
    </source>
</evidence>
<evidence type="ECO:0000313" key="2">
    <source>
        <dbReference type="EMBL" id="GMS83434.1"/>
    </source>
</evidence>
<keyword evidence="3" id="KW-1185">Reference proteome</keyword>
<dbReference type="Proteomes" id="UP001432027">
    <property type="component" value="Unassembled WGS sequence"/>
</dbReference>
<sequence length="408" mass="47411">SEVMSSWGNSSVDPTAQRATHDSSNDDCNIFSNATSFHSPLISGPNGMLKIEDGTLEQSFLNKSDVWMNDAVRWRAVKVEPVFEFHAPITIKEEPVVIKEEPADDFVDIKGEEPIANGFFPSSETFRLFNQPNNISNERMRETESFRLPVMNKSKKVDVKELVRVKLNTVVKSDLYAPLSVKFPAIPYTINSELTTKEFEEEKRRKEALKIPINFKPTYSRAYIAEKNIQPPPKIKTYPTHRCSLCGEVTLRFHISPMDSLIARNYFHNLIELTPYQRERGEYFLKKNIRVLHCLKHIKQEPKHTPRIRRKCDLCGEEMKNNDICISPVDSKRAQKFFDNLIELTPKQREKFVWFISENVRVSLCRRHKPKKETFINEVQVPELIIAKGSNKRKTKYQEIPDSPEKIR</sequence>
<gene>
    <name evidence="2" type="ORF">PENTCL1PPCAC_5609</name>
</gene>
<comment type="caution">
    <text evidence="2">The sequence shown here is derived from an EMBL/GenBank/DDBJ whole genome shotgun (WGS) entry which is preliminary data.</text>
</comment>
<proteinExistence type="predicted"/>
<protein>
    <submittedName>
        <fullName evidence="2">Uncharacterized protein</fullName>
    </submittedName>
</protein>
<dbReference type="EMBL" id="BTSX01000002">
    <property type="protein sequence ID" value="GMS83434.1"/>
    <property type="molecule type" value="Genomic_DNA"/>
</dbReference>
<organism evidence="2 3">
    <name type="scientific">Pristionchus entomophagus</name>
    <dbReference type="NCBI Taxonomy" id="358040"/>
    <lineage>
        <taxon>Eukaryota</taxon>
        <taxon>Metazoa</taxon>
        <taxon>Ecdysozoa</taxon>
        <taxon>Nematoda</taxon>
        <taxon>Chromadorea</taxon>
        <taxon>Rhabditida</taxon>
        <taxon>Rhabditina</taxon>
        <taxon>Diplogasteromorpha</taxon>
        <taxon>Diplogasteroidea</taxon>
        <taxon>Neodiplogasteridae</taxon>
        <taxon>Pristionchus</taxon>
    </lineage>
</organism>
<feature type="non-terminal residue" evidence="2">
    <location>
        <position position="1"/>
    </location>
</feature>
<feature type="compositionally biased region" description="Polar residues" evidence="1">
    <location>
        <begin position="1"/>
        <end position="18"/>
    </location>
</feature>
<dbReference type="AlphaFoldDB" id="A0AAV5SKI8"/>
<feature type="region of interest" description="Disordered" evidence="1">
    <location>
        <begin position="1"/>
        <end position="24"/>
    </location>
</feature>